<keyword evidence="2 4" id="KW-0479">Metal-binding</keyword>
<dbReference type="PANTHER" id="PTHR24305:SF227">
    <property type="entry name" value="P450, PUTATIVE (EUROFUNG)-RELATED"/>
    <property type="match status" value="1"/>
</dbReference>
<dbReference type="InterPro" id="IPR002401">
    <property type="entry name" value="Cyt_P450_E_grp-I"/>
</dbReference>
<keyword evidence="1 4" id="KW-0349">Heme</keyword>
<dbReference type="InterPro" id="IPR036396">
    <property type="entry name" value="Cyt_P450_sf"/>
</dbReference>
<dbReference type="Gene3D" id="1.10.630.10">
    <property type="entry name" value="Cytochrome P450"/>
    <property type="match status" value="1"/>
</dbReference>
<keyword evidence="3 4" id="KW-0408">Iron</keyword>
<comment type="caution">
    <text evidence="6">The sequence shown here is derived from an EMBL/GenBank/DDBJ whole genome shotgun (WGS) entry which is preliminary data.</text>
</comment>
<keyword evidence="5" id="KW-0812">Transmembrane</keyword>
<dbReference type="Proteomes" id="UP001303647">
    <property type="component" value="Unassembled WGS sequence"/>
</dbReference>
<dbReference type="GO" id="GO:0016705">
    <property type="term" value="F:oxidoreductase activity, acting on paired donors, with incorporation or reduction of molecular oxygen"/>
    <property type="evidence" value="ECO:0007669"/>
    <property type="project" value="InterPro"/>
</dbReference>
<gene>
    <name evidence="6" type="ORF">C7999DRAFT_28684</name>
</gene>
<dbReference type="PANTHER" id="PTHR24305">
    <property type="entry name" value="CYTOCHROME P450"/>
    <property type="match status" value="1"/>
</dbReference>
<dbReference type="PRINTS" id="PR00463">
    <property type="entry name" value="EP450I"/>
</dbReference>
<sequence>MIPHRLITAISLGGAYLLSSGRIPQWPVTGFITAFTVLWGIQGLAWAVWAVTLYPKLFSPLRGLPGPGGNSWLMGQFPKIMSMPNGKPMLEWINSIPNNGLIRYLGPFNQERLFITSPKGLSEVLVTKNYDFVKPDQLRHTLGRVLGIGLLLAEGEEHKMQRKNLAPAFAFRHIKDLYPVFWAKAREGVEAITDEILKGAAQGNDSDGKTAVIEAGNWASRITLDIIGVAGLGRDFDAIKNPDNRLTQAYARIFKPSRQAQILQLLNLLISPKLVSWLPVKRNEDIETAARLIRAECAELIRDKRQKIARKEPTDVDILSVAIESGGFRDEDLVDQLMTFLAAGHETTASSLTWAAYLLARHPDVQSRLRAEVREHLPPPADGVPAPSSVDIDRMPYLNAVCSEVLRYFSPVPMTLRKAAKDTSILGQFVPKGTQIMLVPWAVNKSEALWGADALVFNPDRWMPKAGAADKRADNSGGATSNYAFLTFLHGPRSCIGMSFARAEFACLLATWVGRFQWELEDKELVDETKVDIKGGVTARPAKGMYIKTTVLEGW</sequence>
<evidence type="ECO:0000256" key="2">
    <source>
        <dbReference type="ARBA" id="ARBA00022723"/>
    </source>
</evidence>
<dbReference type="AlphaFoldDB" id="A0AAN7CZC7"/>
<accession>A0AAN7CZC7</accession>
<evidence type="ECO:0000256" key="1">
    <source>
        <dbReference type="ARBA" id="ARBA00022617"/>
    </source>
</evidence>
<protein>
    <submittedName>
        <fullName evidence="6">Cytochrome P450</fullName>
    </submittedName>
</protein>
<dbReference type="InterPro" id="IPR050121">
    <property type="entry name" value="Cytochrome_P450_monoxygenase"/>
</dbReference>
<reference evidence="6" key="2">
    <citation type="submission" date="2023-05" db="EMBL/GenBank/DDBJ databases">
        <authorList>
            <consortium name="Lawrence Berkeley National Laboratory"/>
            <person name="Steindorff A."/>
            <person name="Hensen N."/>
            <person name="Bonometti L."/>
            <person name="Westerberg I."/>
            <person name="Brannstrom I.O."/>
            <person name="Guillou S."/>
            <person name="Cros-Aarteil S."/>
            <person name="Calhoun S."/>
            <person name="Haridas S."/>
            <person name="Kuo A."/>
            <person name="Mondo S."/>
            <person name="Pangilinan J."/>
            <person name="Riley R."/>
            <person name="Labutti K."/>
            <person name="Andreopoulos B."/>
            <person name="Lipzen A."/>
            <person name="Chen C."/>
            <person name="Yanf M."/>
            <person name="Daum C."/>
            <person name="Ng V."/>
            <person name="Clum A."/>
            <person name="Ohm R."/>
            <person name="Martin F."/>
            <person name="Silar P."/>
            <person name="Natvig D."/>
            <person name="Lalanne C."/>
            <person name="Gautier V."/>
            <person name="Ament-Velasquez S.L."/>
            <person name="Kruys A."/>
            <person name="Hutchinson M.I."/>
            <person name="Powell A.J."/>
            <person name="Barry K."/>
            <person name="Miller A.N."/>
            <person name="Grigoriev I.V."/>
            <person name="Debuchy R."/>
            <person name="Gladieux P."/>
            <person name="Thoren M.H."/>
            <person name="Johannesson H."/>
        </authorList>
    </citation>
    <scope>NUCLEOTIDE SEQUENCE</scope>
    <source>
        <strain evidence="6">CBS 359.72</strain>
    </source>
</reference>
<proteinExistence type="predicted"/>
<dbReference type="GO" id="GO:0004497">
    <property type="term" value="F:monooxygenase activity"/>
    <property type="evidence" value="ECO:0007669"/>
    <property type="project" value="InterPro"/>
</dbReference>
<organism evidence="6 7">
    <name type="scientific">Corynascus novoguineensis</name>
    <dbReference type="NCBI Taxonomy" id="1126955"/>
    <lineage>
        <taxon>Eukaryota</taxon>
        <taxon>Fungi</taxon>
        <taxon>Dikarya</taxon>
        <taxon>Ascomycota</taxon>
        <taxon>Pezizomycotina</taxon>
        <taxon>Sordariomycetes</taxon>
        <taxon>Sordariomycetidae</taxon>
        <taxon>Sordariales</taxon>
        <taxon>Chaetomiaceae</taxon>
        <taxon>Corynascus</taxon>
    </lineage>
</organism>
<evidence type="ECO:0000256" key="3">
    <source>
        <dbReference type="ARBA" id="ARBA00023004"/>
    </source>
</evidence>
<dbReference type="CDD" id="cd11069">
    <property type="entry name" value="CYP_FUM15-like"/>
    <property type="match status" value="1"/>
</dbReference>
<dbReference type="FunFam" id="1.10.630.10:FF:000051">
    <property type="entry name" value="Cytochrome P450 monooxygenase (Fum15)"/>
    <property type="match status" value="1"/>
</dbReference>
<keyword evidence="5" id="KW-1133">Transmembrane helix</keyword>
<evidence type="ECO:0000313" key="6">
    <source>
        <dbReference type="EMBL" id="KAK4250851.1"/>
    </source>
</evidence>
<keyword evidence="7" id="KW-1185">Reference proteome</keyword>
<dbReference type="Pfam" id="PF00067">
    <property type="entry name" value="p450"/>
    <property type="match status" value="1"/>
</dbReference>
<feature type="transmembrane region" description="Helical" evidence="5">
    <location>
        <begin position="31"/>
        <end position="54"/>
    </location>
</feature>
<dbReference type="GO" id="GO:0020037">
    <property type="term" value="F:heme binding"/>
    <property type="evidence" value="ECO:0007669"/>
    <property type="project" value="InterPro"/>
</dbReference>
<feature type="binding site" description="axial binding residue" evidence="4">
    <location>
        <position position="495"/>
    </location>
    <ligand>
        <name>heme</name>
        <dbReference type="ChEBI" id="CHEBI:30413"/>
    </ligand>
    <ligandPart>
        <name>Fe</name>
        <dbReference type="ChEBI" id="CHEBI:18248"/>
    </ligandPart>
</feature>
<dbReference type="PRINTS" id="PR00385">
    <property type="entry name" value="P450"/>
</dbReference>
<dbReference type="EMBL" id="MU857610">
    <property type="protein sequence ID" value="KAK4250851.1"/>
    <property type="molecule type" value="Genomic_DNA"/>
</dbReference>
<evidence type="ECO:0000256" key="5">
    <source>
        <dbReference type="SAM" id="Phobius"/>
    </source>
</evidence>
<name>A0AAN7CZC7_9PEZI</name>
<dbReference type="GO" id="GO:0005506">
    <property type="term" value="F:iron ion binding"/>
    <property type="evidence" value="ECO:0007669"/>
    <property type="project" value="InterPro"/>
</dbReference>
<evidence type="ECO:0000256" key="4">
    <source>
        <dbReference type="PIRSR" id="PIRSR602401-1"/>
    </source>
</evidence>
<keyword evidence="5" id="KW-0472">Membrane</keyword>
<evidence type="ECO:0000313" key="7">
    <source>
        <dbReference type="Proteomes" id="UP001303647"/>
    </source>
</evidence>
<comment type="cofactor">
    <cofactor evidence="4">
        <name>heme</name>
        <dbReference type="ChEBI" id="CHEBI:30413"/>
    </cofactor>
</comment>
<reference evidence="6" key="1">
    <citation type="journal article" date="2023" name="Mol. Phylogenet. Evol.">
        <title>Genome-scale phylogeny and comparative genomics of the fungal order Sordariales.</title>
        <authorList>
            <person name="Hensen N."/>
            <person name="Bonometti L."/>
            <person name="Westerberg I."/>
            <person name="Brannstrom I.O."/>
            <person name="Guillou S."/>
            <person name="Cros-Aarteil S."/>
            <person name="Calhoun S."/>
            <person name="Haridas S."/>
            <person name="Kuo A."/>
            <person name="Mondo S."/>
            <person name="Pangilinan J."/>
            <person name="Riley R."/>
            <person name="LaButti K."/>
            <person name="Andreopoulos B."/>
            <person name="Lipzen A."/>
            <person name="Chen C."/>
            <person name="Yan M."/>
            <person name="Daum C."/>
            <person name="Ng V."/>
            <person name="Clum A."/>
            <person name="Steindorff A."/>
            <person name="Ohm R.A."/>
            <person name="Martin F."/>
            <person name="Silar P."/>
            <person name="Natvig D.O."/>
            <person name="Lalanne C."/>
            <person name="Gautier V."/>
            <person name="Ament-Velasquez S.L."/>
            <person name="Kruys A."/>
            <person name="Hutchinson M.I."/>
            <person name="Powell A.J."/>
            <person name="Barry K."/>
            <person name="Miller A.N."/>
            <person name="Grigoriev I.V."/>
            <person name="Debuchy R."/>
            <person name="Gladieux P."/>
            <person name="Hiltunen Thoren M."/>
            <person name="Johannesson H."/>
        </authorList>
    </citation>
    <scope>NUCLEOTIDE SEQUENCE</scope>
    <source>
        <strain evidence="6">CBS 359.72</strain>
    </source>
</reference>
<dbReference type="InterPro" id="IPR001128">
    <property type="entry name" value="Cyt_P450"/>
</dbReference>
<dbReference type="SUPFAM" id="SSF48264">
    <property type="entry name" value="Cytochrome P450"/>
    <property type="match status" value="1"/>
</dbReference>